<dbReference type="InterPro" id="IPR050789">
    <property type="entry name" value="Diverse_Enzym_Activities"/>
</dbReference>
<evidence type="ECO:0000259" key="2">
    <source>
        <dbReference type="Pfam" id="PF00144"/>
    </source>
</evidence>
<dbReference type="PANTHER" id="PTHR43283:SF11">
    <property type="entry name" value="BETA-LACTAMASE-RELATED DOMAIN-CONTAINING PROTEIN"/>
    <property type="match status" value="1"/>
</dbReference>
<evidence type="ECO:0000256" key="1">
    <source>
        <dbReference type="ARBA" id="ARBA00022801"/>
    </source>
</evidence>
<dbReference type="Pfam" id="PF00144">
    <property type="entry name" value="Beta-lactamase"/>
    <property type="match status" value="1"/>
</dbReference>
<protein>
    <submittedName>
        <fullName evidence="3">Serine hydrolase</fullName>
    </submittedName>
</protein>
<dbReference type="AlphaFoldDB" id="A0A9D5JZB1"/>
<dbReference type="InterPro" id="IPR001466">
    <property type="entry name" value="Beta-lactam-related"/>
</dbReference>
<comment type="caution">
    <text evidence="3">The sequence shown here is derived from an EMBL/GenBank/DDBJ whole genome shotgun (WGS) entry which is preliminary data.</text>
</comment>
<gene>
    <name evidence="3" type="ORF">GF339_21180</name>
</gene>
<proteinExistence type="predicted"/>
<dbReference type="PANTHER" id="PTHR43283">
    <property type="entry name" value="BETA-LACTAMASE-RELATED"/>
    <property type="match status" value="1"/>
</dbReference>
<reference evidence="3" key="1">
    <citation type="submission" date="2019-11" db="EMBL/GenBank/DDBJ databases">
        <title>Microbial mats filling the niche in hypersaline microbial mats.</title>
        <authorList>
            <person name="Wong H.L."/>
            <person name="Macleod F.I."/>
            <person name="White R.A. III"/>
            <person name="Burns B.P."/>
        </authorList>
    </citation>
    <scope>NUCLEOTIDE SEQUENCE</scope>
    <source>
        <strain evidence="3">Rbin_158</strain>
    </source>
</reference>
<dbReference type="SUPFAM" id="SSF56601">
    <property type="entry name" value="beta-lactamase/transpeptidase-like"/>
    <property type="match status" value="1"/>
</dbReference>
<dbReference type="EMBL" id="WJJP01000689">
    <property type="protein sequence ID" value="MBD3327114.1"/>
    <property type="molecule type" value="Genomic_DNA"/>
</dbReference>
<dbReference type="Proteomes" id="UP000649604">
    <property type="component" value="Unassembled WGS sequence"/>
</dbReference>
<keyword evidence="1 3" id="KW-0378">Hydrolase</keyword>
<feature type="domain" description="Beta-lactamase-related" evidence="2">
    <location>
        <begin position="10"/>
        <end position="347"/>
    </location>
</feature>
<sequence>MPSHKFPYIERILQQALDNGSTPGIALLVEKHGTCLYRTALGYAQIYPDHRTLTETTRFDIASLTKVVATTTAVMLLLRDNLITLHDPVKKYVPECPHEQITFTHLLTHTAGFPAWQPFFEDVQQEADRRGSAEFIGSPEAKQFVLEKLCQTDLLSPPGKDCLYSDLGFILLGVAIEHITGVPLDQYCHDMIFQPCNMAATGFQTTGAPVVKELYAATERCEWRQTILCGVVHDENAYAMGGVAGHAGVFSTLDDLHRFMRKLLQCYQGDDPFLPQPLVRQFFARQNLVQGSTRALGWDTPSPQKSTSGTLLSAASIGHTGFTGTSIWLDLTRQLLILLLSNRIHPSRQNQTFLNIRPKIHDTIVIATDEIS</sequence>
<accession>A0A9D5JZB1</accession>
<evidence type="ECO:0000313" key="4">
    <source>
        <dbReference type="Proteomes" id="UP000649604"/>
    </source>
</evidence>
<dbReference type="Gene3D" id="3.40.710.10">
    <property type="entry name" value="DD-peptidase/beta-lactamase superfamily"/>
    <property type="match status" value="1"/>
</dbReference>
<evidence type="ECO:0000313" key="3">
    <source>
        <dbReference type="EMBL" id="MBD3327114.1"/>
    </source>
</evidence>
<name>A0A9D5JZB1_9BACT</name>
<organism evidence="3 4">
    <name type="scientific">candidate division KSB3 bacterium</name>
    <dbReference type="NCBI Taxonomy" id="2044937"/>
    <lineage>
        <taxon>Bacteria</taxon>
        <taxon>candidate division KSB3</taxon>
    </lineage>
</organism>
<dbReference type="InterPro" id="IPR012338">
    <property type="entry name" value="Beta-lactam/transpept-like"/>
</dbReference>
<dbReference type="GO" id="GO:0016787">
    <property type="term" value="F:hydrolase activity"/>
    <property type="evidence" value="ECO:0007669"/>
    <property type="project" value="UniProtKB-KW"/>
</dbReference>